<sequence>MVEIDLDALTARAAKVLQLLAPSGADPNEFFDVARLSDAMETAYLNADSETNPRSSSAYRLGAHAAYMLVLHRDEILLDSSVELTAEPLASWEFAYIEGCALMLACSIVEQLTPKASLDMSSHPRAAEEFRAKLRAAQKQSYRANPVATELAIVLEKFTGPEEQGASPLVDELDTGVRGRINRMGLTIRLGFTGTLALAFGGLGYLAGYSNTATTTVASELPPPPISVFPVVAPVTPNVTARIFVYDTGAKPVEATQSVTGTPALALFATEVGGRVEVRIHLGRRDTGQSVDRDVQVSLGTDDGVEVTPASTTIVNREHPEPGVGAQELTSRFTPVKMDNDREVIYQFQLAVDADPNRFFCGYNLRPISAFVRAGNNPAVVTAFPLYVVKTCP</sequence>
<protein>
    <submittedName>
        <fullName evidence="1">Uncharacterized protein</fullName>
    </submittedName>
</protein>
<proteinExistence type="predicted"/>
<accession>A0ABV3G1N5</accession>
<dbReference type="EMBL" id="JBFAKC010000016">
    <property type="protein sequence ID" value="MEV0711587.1"/>
    <property type="molecule type" value="Genomic_DNA"/>
</dbReference>
<reference evidence="1 2" key="1">
    <citation type="submission" date="2024-06" db="EMBL/GenBank/DDBJ databases">
        <title>The Natural Products Discovery Center: Release of the First 8490 Sequenced Strains for Exploring Actinobacteria Biosynthetic Diversity.</title>
        <authorList>
            <person name="Kalkreuter E."/>
            <person name="Kautsar S.A."/>
            <person name="Yang D."/>
            <person name="Bader C.D."/>
            <person name="Teijaro C.N."/>
            <person name="Fluegel L."/>
            <person name="Davis C.M."/>
            <person name="Simpson J.R."/>
            <person name="Lauterbach L."/>
            <person name="Steele A.D."/>
            <person name="Gui C."/>
            <person name="Meng S."/>
            <person name="Li G."/>
            <person name="Viehrig K."/>
            <person name="Ye F."/>
            <person name="Su P."/>
            <person name="Kiefer A.F."/>
            <person name="Nichols A."/>
            <person name="Cepeda A.J."/>
            <person name="Yan W."/>
            <person name="Fan B."/>
            <person name="Jiang Y."/>
            <person name="Adhikari A."/>
            <person name="Zheng C.-J."/>
            <person name="Schuster L."/>
            <person name="Cowan T.M."/>
            <person name="Smanski M.J."/>
            <person name="Chevrette M.G."/>
            <person name="De Carvalho L.P.S."/>
            <person name="Shen B."/>
        </authorList>
    </citation>
    <scope>NUCLEOTIDE SEQUENCE [LARGE SCALE GENOMIC DNA]</scope>
    <source>
        <strain evidence="1 2">NPDC050403</strain>
    </source>
</reference>
<name>A0ABV3G1N5_9NOCA</name>
<organism evidence="1 2">
    <name type="scientific">Nocardia aurea</name>
    <dbReference type="NCBI Taxonomy" id="2144174"/>
    <lineage>
        <taxon>Bacteria</taxon>
        <taxon>Bacillati</taxon>
        <taxon>Actinomycetota</taxon>
        <taxon>Actinomycetes</taxon>
        <taxon>Mycobacteriales</taxon>
        <taxon>Nocardiaceae</taxon>
        <taxon>Nocardia</taxon>
    </lineage>
</organism>
<comment type="caution">
    <text evidence="1">The sequence shown here is derived from an EMBL/GenBank/DDBJ whole genome shotgun (WGS) entry which is preliminary data.</text>
</comment>
<evidence type="ECO:0000313" key="1">
    <source>
        <dbReference type="EMBL" id="MEV0711587.1"/>
    </source>
</evidence>
<keyword evidence="2" id="KW-1185">Reference proteome</keyword>
<dbReference type="Proteomes" id="UP001551695">
    <property type="component" value="Unassembled WGS sequence"/>
</dbReference>
<gene>
    <name evidence="1" type="ORF">AB0I48_28910</name>
</gene>
<evidence type="ECO:0000313" key="2">
    <source>
        <dbReference type="Proteomes" id="UP001551695"/>
    </source>
</evidence>
<dbReference type="RefSeq" id="WP_357788095.1">
    <property type="nucleotide sequence ID" value="NZ_JBFAKC010000016.1"/>
</dbReference>